<dbReference type="Proteomes" id="UP000008363">
    <property type="component" value="Unassembled WGS sequence"/>
</dbReference>
<keyword evidence="1" id="KW-0547">Nucleotide-binding</keyword>
<dbReference type="RefSeq" id="WP_006337409.1">
    <property type="nucleotide sequence ID" value="NZ_BAHC01000188.1"/>
</dbReference>
<dbReference type="InterPro" id="IPR050615">
    <property type="entry name" value="ATP-dep_DNA_Helicase"/>
</dbReference>
<evidence type="ECO:0000256" key="1">
    <source>
        <dbReference type="ARBA" id="ARBA00022741"/>
    </source>
</evidence>
<evidence type="ECO:0000313" key="9">
    <source>
        <dbReference type="Proteomes" id="UP000008363"/>
    </source>
</evidence>
<gene>
    <name evidence="8" type="ORF">GORHZ_188_00180</name>
</gene>
<dbReference type="PANTHER" id="PTHR11274">
    <property type="entry name" value="RAD25/XP-B DNA REPAIR HELICASE"/>
    <property type="match status" value="1"/>
</dbReference>
<dbReference type="OrthoDB" id="9776021at2"/>
<feature type="compositionally biased region" description="Polar residues" evidence="5">
    <location>
        <begin position="559"/>
        <end position="577"/>
    </location>
</feature>
<evidence type="ECO:0000313" key="8">
    <source>
        <dbReference type="EMBL" id="GAB92726.1"/>
    </source>
</evidence>
<dbReference type="PROSITE" id="PS51194">
    <property type="entry name" value="HELICASE_CTER"/>
    <property type="match status" value="1"/>
</dbReference>
<dbReference type="GO" id="GO:0005524">
    <property type="term" value="F:ATP binding"/>
    <property type="evidence" value="ECO:0007669"/>
    <property type="project" value="UniProtKB-KW"/>
</dbReference>
<evidence type="ECO:0000259" key="6">
    <source>
        <dbReference type="PROSITE" id="PS51192"/>
    </source>
</evidence>
<comment type="caution">
    <text evidence="8">The sequence shown here is derived from an EMBL/GenBank/DDBJ whole genome shotgun (WGS) entry which is preliminary data.</text>
</comment>
<dbReference type="InterPro" id="IPR006935">
    <property type="entry name" value="Helicase/UvrB_N"/>
</dbReference>
<dbReference type="eggNOG" id="COG1061">
    <property type="taxonomic scope" value="Bacteria"/>
</dbReference>
<feature type="region of interest" description="Disordered" evidence="5">
    <location>
        <begin position="720"/>
        <end position="741"/>
    </location>
</feature>
<dbReference type="PANTHER" id="PTHR11274:SF0">
    <property type="entry name" value="GENERAL TRANSCRIPTION AND DNA REPAIR FACTOR IIH HELICASE SUBUNIT XPB"/>
    <property type="match status" value="1"/>
</dbReference>
<dbReference type="EMBL" id="BAHC01000188">
    <property type="protein sequence ID" value="GAB92726.1"/>
    <property type="molecule type" value="Genomic_DNA"/>
</dbReference>
<keyword evidence="4" id="KW-0067">ATP-binding</keyword>
<reference evidence="8 9" key="1">
    <citation type="submission" date="2012-08" db="EMBL/GenBank/DDBJ databases">
        <title>Whole genome shotgun sequence of Gordonia rhizosphera NBRC 16068.</title>
        <authorList>
            <person name="Takarada H."/>
            <person name="Isaki S."/>
            <person name="Hosoyama A."/>
            <person name="Tsuchikane K."/>
            <person name="Katsumata H."/>
            <person name="Baba S."/>
            <person name="Ohji S."/>
            <person name="Yamazaki S."/>
            <person name="Fujita N."/>
        </authorList>
    </citation>
    <scope>NUCLEOTIDE SEQUENCE [LARGE SCALE GENOMIC DNA]</scope>
    <source>
        <strain evidence="8 9">NBRC 16068</strain>
    </source>
</reference>
<dbReference type="SUPFAM" id="SSF88659">
    <property type="entry name" value="Sigma3 and sigma4 domains of RNA polymerase sigma factors"/>
    <property type="match status" value="1"/>
</dbReference>
<evidence type="ECO:0000256" key="4">
    <source>
        <dbReference type="ARBA" id="ARBA00022840"/>
    </source>
</evidence>
<evidence type="ECO:0000256" key="2">
    <source>
        <dbReference type="ARBA" id="ARBA00022801"/>
    </source>
</evidence>
<feature type="domain" description="Helicase C-terminal" evidence="7">
    <location>
        <begin position="256"/>
        <end position="427"/>
    </location>
</feature>
<feature type="domain" description="Helicase ATP-binding" evidence="6">
    <location>
        <begin position="13"/>
        <end position="163"/>
    </location>
</feature>
<evidence type="ECO:0000256" key="3">
    <source>
        <dbReference type="ARBA" id="ARBA00022806"/>
    </source>
</evidence>
<dbReference type="CDD" id="cd17926">
    <property type="entry name" value="DEXHc_RE"/>
    <property type="match status" value="1"/>
</dbReference>
<dbReference type="SMART" id="SM00487">
    <property type="entry name" value="DEXDc"/>
    <property type="match status" value="1"/>
</dbReference>
<name>K6WG32_9ACTN</name>
<dbReference type="InterPro" id="IPR014001">
    <property type="entry name" value="Helicase_ATP-bd"/>
</dbReference>
<dbReference type="Gene3D" id="3.40.50.300">
    <property type="entry name" value="P-loop containing nucleotide triphosphate hydrolases"/>
    <property type="match status" value="2"/>
</dbReference>
<dbReference type="SMART" id="SM00490">
    <property type="entry name" value="HELICc"/>
    <property type="match status" value="1"/>
</dbReference>
<accession>K6WG32</accession>
<dbReference type="GO" id="GO:0003677">
    <property type="term" value="F:DNA binding"/>
    <property type="evidence" value="ECO:0007669"/>
    <property type="project" value="InterPro"/>
</dbReference>
<dbReference type="InterPro" id="IPR027417">
    <property type="entry name" value="P-loop_NTPase"/>
</dbReference>
<dbReference type="GO" id="GO:0004386">
    <property type="term" value="F:helicase activity"/>
    <property type="evidence" value="ECO:0007669"/>
    <property type="project" value="UniProtKB-KW"/>
</dbReference>
<protein>
    <submittedName>
        <fullName evidence="8">Putative ATP-dependent DNA helicase</fullName>
    </submittedName>
</protein>
<keyword evidence="2" id="KW-0378">Hydrolase</keyword>
<dbReference type="InterPro" id="IPR001650">
    <property type="entry name" value="Helicase_C-like"/>
</dbReference>
<dbReference type="InterPro" id="IPR013324">
    <property type="entry name" value="RNA_pol_sigma_r3/r4-like"/>
</dbReference>
<dbReference type="PROSITE" id="PS51192">
    <property type="entry name" value="HELICASE_ATP_BIND_1"/>
    <property type="match status" value="1"/>
</dbReference>
<feature type="compositionally biased region" description="Basic and acidic residues" evidence="5">
    <location>
        <begin position="724"/>
        <end position="741"/>
    </location>
</feature>
<dbReference type="STRING" id="1108045.GORHZ_188_00180"/>
<evidence type="ECO:0000259" key="7">
    <source>
        <dbReference type="PROSITE" id="PS51194"/>
    </source>
</evidence>
<keyword evidence="3 8" id="KW-0347">Helicase</keyword>
<keyword evidence="9" id="KW-1185">Reference proteome</keyword>
<sequence length="741" mass="80727">MNQLRAWQQEALDKWAQLGHRAVVEAVTGSGKTEVGIAAVIAAVEQGRQALVVVPSRDLLRQWYERLRRSGFSGRVGRRGDGSNDSFRRFDVLISTVQSSVGADVELPHAGALLVADEVHRYGADSFSRVLSDVFEQRLGLTATFERSDDGIDRVLMPFFEDKIEGCTYRRGYDDGILAPVNVALVPVPFTPRERAQYHHLDEVARAERYTLISKFGCTPEPFGAYLQDVQALASVEFSVDPSTRSARRYLKAFADRRELLASVRGKEAALAEIAGGLDRSERTLVFAETKAAAASASETLLGQGIAAAPYTSDLSRTNRIALLETFKNGGITTLAAPRVLDEGIDVPEADVGIVLAASRTRRQMIQRMGRVIRPKRDGRPAVFIVMFAEGSAEDPDMGAHATFLEQLTEIAQKQIRVEAADVGKLIEVWLPETNSETSAAALAHAQELASSTTMSVTEQAVVMHRRAAQIRRGVVDATRFSRPEVLDILLTALLELEPLEAQILIHRFGLDGEDPRDIPAIATLTGIDADEVLRHHDAALLKVSLPDSESDFAASDPGIQTPSRQSGPSAQSSVGENSIAKPVDVLNGLRGARSVRSVGDVRSRQRSTLILDGKPDAPKQPFGLRHIQLPGKDGRPAEKGAARGVAQTVRIYMECEGYVHAGNLDTRTGKVTLEDMVKGRRDFDDPGAAARALVEFYDAPAAGNVDGWSMWKVKKSGEPISTLERELSKERHTKEGLHSD</sequence>
<dbReference type="AlphaFoldDB" id="K6WG32"/>
<proteinExistence type="predicted"/>
<feature type="region of interest" description="Disordered" evidence="5">
    <location>
        <begin position="552"/>
        <end position="579"/>
    </location>
</feature>
<dbReference type="Pfam" id="PF04851">
    <property type="entry name" value="ResIII"/>
    <property type="match status" value="1"/>
</dbReference>
<evidence type="ECO:0000256" key="5">
    <source>
        <dbReference type="SAM" id="MobiDB-lite"/>
    </source>
</evidence>
<dbReference type="SUPFAM" id="SSF52540">
    <property type="entry name" value="P-loop containing nucleoside triphosphate hydrolases"/>
    <property type="match status" value="1"/>
</dbReference>
<dbReference type="GO" id="GO:0016787">
    <property type="term" value="F:hydrolase activity"/>
    <property type="evidence" value="ECO:0007669"/>
    <property type="project" value="UniProtKB-KW"/>
</dbReference>
<dbReference type="Pfam" id="PF00271">
    <property type="entry name" value="Helicase_C"/>
    <property type="match status" value="1"/>
</dbReference>
<organism evidence="8 9">
    <name type="scientific">Gordonia rhizosphera NBRC 16068</name>
    <dbReference type="NCBI Taxonomy" id="1108045"/>
    <lineage>
        <taxon>Bacteria</taxon>
        <taxon>Bacillati</taxon>
        <taxon>Actinomycetota</taxon>
        <taxon>Actinomycetes</taxon>
        <taxon>Mycobacteriales</taxon>
        <taxon>Gordoniaceae</taxon>
        <taxon>Gordonia</taxon>
    </lineage>
</organism>